<feature type="binding site" evidence="10">
    <location>
        <position position="16"/>
    </location>
    <ligand>
        <name>Mg(2+)</name>
        <dbReference type="ChEBI" id="CHEBI:18420"/>
    </ligand>
</feature>
<dbReference type="SUPFAM" id="SSF56784">
    <property type="entry name" value="HAD-like"/>
    <property type="match status" value="1"/>
</dbReference>
<dbReference type="EMBL" id="CP042301">
    <property type="protein sequence ID" value="QDZ01878.1"/>
    <property type="molecule type" value="Genomic_DNA"/>
</dbReference>
<dbReference type="InterPro" id="IPR023198">
    <property type="entry name" value="PGP-like_dom2"/>
</dbReference>
<dbReference type="GO" id="GO:0046295">
    <property type="term" value="P:glycolate biosynthetic process"/>
    <property type="evidence" value="ECO:0007669"/>
    <property type="project" value="UniProtKB-UniRule"/>
</dbReference>
<protein>
    <recommendedName>
        <fullName evidence="5 10">Phosphoglycolate phosphatase</fullName>
        <shortName evidence="10">PGP</shortName>
        <shortName evidence="10">PGPase</shortName>
        <ecNumber evidence="5 10">3.1.3.18</ecNumber>
    </recommendedName>
</protein>
<evidence type="ECO:0000256" key="7">
    <source>
        <dbReference type="ARBA" id="ARBA00022801"/>
    </source>
</evidence>
<accession>A0A5B8L2V2</accession>
<comment type="pathway">
    <text evidence="3 10">Organic acid metabolism; glycolate biosynthesis; glycolate from 2-phosphoglycolate: step 1/1.</text>
</comment>
<keyword evidence="12" id="KW-1185">Reference proteome</keyword>
<keyword evidence="6 10" id="KW-0479">Metal-binding</keyword>
<comment type="cofactor">
    <cofactor evidence="2 10">
        <name>Mg(2+)</name>
        <dbReference type="ChEBI" id="CHEBI:18420"/>
    </cofactor>
</comment>
<dbReference type="AlphaFoldDB" id="A0A5B8L2V2"/>
<evidence type="ECO:0000313" key="12">
    <source>
        <dbReference type="Proteomes" id="UP000321389"/>
    </source>
</evidence>
<feature type="binding site" evidence="10">
    <location>
        <position position="178"/>
    </location>
    <ligand>
        <name>Mg(2+)</name>
        <dbReference type="ChEBI" id="CHEBI:18420"/>
    </ligand>
</feature>
<evidence type="ECO:0000256" key="4">
    <source>
        <dbReference type="ARBA" id="ARBA00006171"/>
    </source>
</evidence>
<keyword evidence="8 10" id="KW-0460">Magnesium</keyword>
<feature type="active site" description="Nucleophile" evidence="10">
    <location>
        <position position="16"/>
    </location>
</feature>
<evidence type="ECO:0000256" key="6">
    <source>
        <dbReference type="ARBA" id="ARBA00022723"/>
    </source>
</evidence>
<dbReference type="InterPro" id="IPR006439">
    <property type="entry name" value="HAD-SF_hydro_IA"/>
</dbReference>
<evidence type="ECO:0000256" key="3">
    <source>
        <dbReference type="ARBA" id="ARBA00004818"/>
    </source>
</evidence>
<name>A0A5B8L2V2_9HYPH</name>
<dbReference type="SFLD" id="SFLDG01135">
    <property type="entry name" value="C1.5.6:_HAD__Beta-PGM__Phospha"/>
    <property type="match status" value="1"/>
</dbReference>
<keyword evidence="7 10" id="KW-0378">Hydrolase</keyword>
<dbReference type="EC" id="3.1.3.18" evidence="5 10"/>
<organism evidence="11 12">
    <name type="scientific">Nitratireductor mangrovi</name>
    <dbReference type="NCBI Taxonomy" id="2599600"/>
    <lineage>
        <taxon>Bacteria</taxon>
        <taxon>Pseudomonadati</taxon>
        <taxon>Pseudomonadota</taxon>
        <taxon>Alphaproteobacteria</taxon>
        <taxon>Hyphomicrobiales</taxon>
        <taxon>Phyllobacteriaceae</taxon>
        <taxon>Nitratireductor</taxon>
    </lineage>
</organism>
<dbReference type="PANTHER" id="PTHR43434:SF1">
    <property type="entry name" value="PHOSPHOGLYCOLATE PHOSPHATASE"/>
    <property type="match status" value="1"/>
</dbReference>
<dbReference type="NCBIfam" id="TIGR01549">
    <property type="entry name" value="HAD-SF-IA-v1"/>
    <property type="match status" value="1"/>
</dbReference>
<evidence type="ECO:0000256" key="1">
    <source>
        <dbReference type="ARBA" id="ARBA00000830"/>
    </source>
</evidence>
<evidence type="ECO:0000256" key="8">
    <source>
        <dbReference type="ARBA" id="ARBA00022842"/>
    </source>
</evidence>
<evidence type="ECO:0000256" key="10">
    <source>
        <dbReference type="HAMAP-Rule" id="MF_00495"/>
    </source>
</evidence>
<dbReference type="GO" id="GO:0008967">
    <property type="term" value="F:phosphoglycolate phosphatase activity"/>
    <property type="evidence" value="ECO:0007669"/>
    <property type="project" value="UniProtKB-UniRule"/>
</dbReference>
<dbReference type="HAMAP" id="MF_00495">
    <property type="entry name" value="GPH_hydrolase_bact"/>
    <property type="match status" value="1"/>
</dbReference>
<dbReference type="SFLD" id="SFLDG01129">
    <property type="entry name" value="C1.5:_HAD__Beta-PGM__Phosphata"/>
    <property type="match status" value="1"/>
</dbReference>
<dbReference type="Pfam" id="PF00702">
    <property type="entry name" value="Hydrolase"/>
    <property type="match status" value="1"/>
</dbReference>
<dbReference type="Proteomes" id="UP000321389">
    <property type="component" value="Chromosome"/>
</dbReference>
<evidence type="ECO:0000256" key="9">
    <source>
        <dbReference type="ARBA" id="ARBA00023277"/>
    </source>
</evidence>
<feature type="binding site" evidence="10">
    <location>
        <position position="18"/>
    </location>
    <ligand>
        <name>Mg(2+)</name>
        <dbReference type="ChEBI" id="CHEBI:18420"/>
    </ligand>
</feature>
<comment type="catalytic activity">
    <reaction evidence="1 10">
        <text>2-phosphoglycolate + H2O = glycolate + phosphate</text>
        <dbReference type="Rhea" id="RHEA:14369"/>
        <dbReference type="ChEBI" id="CHEBI:15377"/>
        <dbReference type="ChEBI" id="CHEBI:29805"/>
        <dbReference type="ChEBI" id="CHEBI:43474"/>
        <dbReference type="ChEBI" id="CHEBI:58033"/>
        <dbReference type="EC" id="3.1.3.18"/>
    </reaction>
</comment>
<proteinExistence type="inferred from homology"/>
<dbReference type="InterPro" id="IPR036412">
    <property type="entry name" value="HAD-like_sf"/>
</dbReference>
<dbReference type="SFLD" id="SFLDS00003">
    <property type="entry name" value="Haloacid_Dehalogenase"/>
    <property type="match status" value="1"/>
</dbReference>
<dbReference type="InterPro" id="IPR050155">
    <property type="entry name" value="HAD-like_hydrolase_sf"/>
</dbReference>
<comment type="similarity">
    <text evidence="4 10">Belongs to the HAD-like hydrolase superfamily. CbbY/CbbZ/Gph/YieH family.</text>
</comment>
<dbReference type="Gene3D" id="1.10.150.240">
    <property type="entry name" value="Putative phosphatase, domain 2"/>
    <property type="match status" value="1"/>
</dbReference>
<dbReference type="OrthoDB" id="9793014at2"/>
<dbReference type="NCBIfam" id="TIGR01509">
    <property type="entry name" value="HAD-SF-IA-v3"/>
    <property type="match status" value="1"/>
</dbReference>
<dbReference type="PANTHER" id="PTHR43434">
    <property type="entry name" value="PHOSPHOGLYCOLATE PHOSPHATASE"/>
    <property type="match status" value="1"/>
</dbReference>
<comment type="function">
    <text evidence="10">Specifically catalyzes the dephosphorylation of 2-phosphoglycolate. Is involved in the dissimilation of the intracellular 2-phosphoglycolate formed during the DNA repair of 3'-phosphoglycolate ends, a major class of DNA lesions induced by oxidative stress.</text>
</comment>
<gene>
    <name evidence="11" type="ORF">FQ775_16675</name>
</gene>
<dbReference type="GO" id="GO:0005975">
    <property type="term" value="P:carbohydrate metabolic process"/>
    <property type="evidence" value="ECO:0007669"/>
    <property type="project" value="InterPro"/>
</dbReference>
<evidence type="ECO:0000313" key="11">
    <source>
        <dbReference type="EMBL" id="QDZ01878.1"/>
    </source>
</evidence>
<dbReference type="GO" id="GO:0006281">
    <property type="term" value="P:DNA repair"/>
    <property type="evidence" value="ECO:0007669"/>
    <property type="project" value="TreeGrafter"/>
</dbReference>
<dbReference type="InterPro" id="IPR023214">
    <property type="entry name" value="HAD_sf"/>
</dbReference>
<reference evidence="11" key="1">
    <citation type="submission" date="2020-04" db="EMBL/GenBank/DDBJ databases">
        <title>Nitratireductor sp. nov. isolated from mangrove soil.</title>
        <authorList>
            <person name="Ye Y."/>
        </authorList>
    </citation>
    <scope>NUCLEOTIDE SEQUENCE</scope>
    <source>
        <strain evidence="11">SY7</strain>
    </source>
</reference>
<evidence type="ECO:0000256" key="2">
    <source>
        <dbReference type="ARBA" id="ARBA00001946"/>
    </source>
</evidence>
<dbReference type="GO" id="GO:0005829">
    <property type="term" value="C:cytosol"/>
    <property type="evidence" value="ECO:0007669"/>
    <property type="project" value="TreeGrafter"/>
</dbReference>
<dbReference type="RefSeq" id="WP_146300519.1">
    <property type="nucleotide sequence ID" value="NZ_CP042301.2"/>
</dbReference>
<sequence length="235" mass="24046">MSRTAIGLPVRAVLFDLDGTLVDSVADLAAAVNAVLAGHREAPLPVGAVRGMVGNGIAKLVERAFAASGKPLEGQTLDEAVAEMMDAYQGCLTERTVLMPGAVDAVESLREAGLLLGLVTNKPQDATGAIMDHFGLAARFGVIVGGRADLARKPAPDMLLAALAQLSVDPENAVMVGDSAIDVEAARNACVRSVLVRGGYAEADPDTLGADIVIDNLTALAEALLAPRDVTNAIA</sequence>
<dbReference type="InterPro" id="IPR037512">
    <property type="entry name" value="PGPase_prok"/>
</dbReference>
<dbReference type="UniPathway" id="UPA00865">
    <property type="reaction ID" value="UER00834"/>
</dbReference>
<dbReference type="GO" id="GO:0046872">
    <property type="term" value="F:metal ion binding"/>
    <property type="evidence" value="ECO:0007669"/>
    <property type="project" value="UniProtKB-KW"/>
</dbReference>
<keyword evidence="9 10" id="KW-0119">Carbohydrate metabolism</keyword>
<evidence type="ECO:0000256" key="5">
    <source>
        <dbReference type="ARBA" id="ARBA00013078"/>
    </source>
</evidence>
<dbReference type="Gene3D" id="3.40.50.1000">
    <property type="entry name" value="HAD superfamily/HAD-like"/>
    <property type="match status" value="1"/>
</dbReference>
<dbReference type="KEGG" id="niy:FQ775_16675"/>